<dbReference type="InterPro" id="IPR002838">
    <property type="entry name" value="AIM24"/>
</dbReference>
<dbReference type="Pfam" id="PF01987">
    <property type="entry name" value="AIM24"/>
    <property type="match status" value="1"/>
</dbReference>
<dbReference type="RefSeq" id="XP_040723069.1">
    <property type="nucleotide sequence ID" value="XM_040869902.1"/>
</dbReference>
<evidence type="ECO:0000256" key="6">
    <source>
        <dbReference type="RuleBase" id="RU363045"/>
    </source>
</evidence>
<comment type="similarity">
    <text evidence="2 6">Belongs to the AIM24 family.</text>
</comment>
<dbReference type="InterPro" id="IPR016031">
    <property type="entry name" value="Trp_RNA-bd_attenuator-like_dom"/>
</dbReference>
<dbReference type="GO" id="GO:0005743">
    <property type="term" value="C:mitochondrial inner membrane"/>
    <property type="evidence" value="ECO:0007669"/>
    <property type="project" value="TreeGrafter"/>
</dbReference>
<dbReference type="SUPFAM" id="SSF51219">
    <property type="entry name" value="TRAP-like"/>
    <property type="match status" value="1"/>
</dbReference>
<comment type="subcellular location">
    <subcellularLocation>
        <location evidence="1 6">Mitochondrion</location>
    </subcellularLocation>
</comment>
<accession>A0A1Y2F2H2</accession>
<dbReference type="PANTHER" id="PTHR36959:SF2">
    <property type="entry name" value="ALTERED INHERITANCE OF MITOCHONDRIA PROTEIN 24, MITOCHONDRIAL"/>
    <property type="match status" value="1"/>
</dbReference>
<dbReference type="GeneID" id="63786501"/>
<keyword evidence="8" id="KW-1185">Reference proteome</keyword>
<evidence type="ECO:0000256" key="4">
    <source>
        <dbReference type="ARBA" id="ARBA00022946"/>
    </source>
</evidence>
<evidence type="ECO:0000256" key="3">
    <source>
        <dbReference type="ARBA" id="ARBA00013287"/>
    </source>
</evidence>
<gene>
    <name evidence="7" type="ORF">BCR37DRAFT_382576</name>
</gene>
<dbReference type="OrthoDB" id="5295771at2759"/>
<organism evidence="7 8">
    <name type="scientific">Protomyces lactucae-debilis</name>
    <dbReference type="NCBI Taxonomy" id="2754530"/>
    <lineage>
        <taxon>Eukaryota</taxon>
        <taxon>Fungi</taxon>
        <taxon>Dikarya</taxon>
        <taxon>Ascomycota</taxon>
        <taxon>Taphrinomycotina</taxon>
        <taxon>Taphrinomycetes</taxon>
        <taxon>Taphrinales</taxon>
        <taxon>Protomycetaceae</taxon>
        <taxon>Protomyces</taxon>
    </lineage>
</organism>
<comment type="caution">
    <text evidence="7">The sequence shown here is derived from an EMBL/GenBank/DDBJ whole genome shotgun (WGS) entry which is preliminary data.</text>
</comment>
<dbReference type="EMBL" id="MCFI01000019">
    <property type="protein sequence ID" value="ORY77684.1"/>
    <property type="molecule type" value="Genomic_DNA"/>
</dbReference>
<dbReference type="Gene3D" id="3.60.160.10">
    <property type="entry name" value="Mitochondrial biogenesis AIM24"/>
    <property type="match status" value="1"/>
</dbReference>
<evidence type="ECO:0000256" key="2">
    <source>
        <dbReference type="ARBA" id="ARBA00009322"/>
    </source>
</evidence>
<dbReference type="AlphaFoldDB" id="A0A1Y2F2H2"/>
<keyword evidence="5 6" id="KW-0496">Mitochondrion</keyword>
<evidence type="ECO:0000256" key="5">
    <source>
        <dbReference type="ARBA" id="ARBA00023128"/>
    </source>
</evidence>
<reference evidence="7 8" key="1">
    <citation type="submission" date="2016-07" db="EMBL/GenBank/DDBJ databases">
        <title>Pervasive Adenine N6-methylation of Active Genes in Fungi.</title>
        <authorList>
            <consortium name="DOE Joint Genome Institute"/>
            <person name="Mondo S.J."/>
            <person name="Dannebaum R.O."/>
            <person name="Kuo R.C."/>
            <person name="Labutti K."/>
            <person name="Haridas S."/>
            <person name="Kuo A."/>
            <person name="Salamov A."/>
            <person name="Ahrendt S.R."/>
            <person name="Lipzen A."/>
            <person name="Sullivan W."/>
            <person name="Andreopoulos W.B."/>
            <person name="Clum A."/>
            <person name="Lindquist E."/>
            <person name="Daum C."/>
            <person name="Ramamoorthy G.K."/>
            <person name="Gryganskyi A."/>
            <person name="Culley D."/>
            <person name="Magnuson J.K."/>
            <person name="James T.Y."/>
            <person name="O'Malley M.A."/>
            <person name="Stajich J.E."/>
            <person name="Spatafora J.W."/>
            <person name="Visel A."/>
            <person name="Grigoriev I.V."/>
        </authorList>
    </citation>
    <scope>NUCLEOTIDE SEQUENCE [LARGE SCALE GENOMIC DNA]</scope>
    <source>
        <strain evidence="7 8">12-1054</strain>
    </source>
</reference>
<evidence type="ECO:0000256" key="1">
    <source>
        <dbReference type="ARBA" id="ARBA00004173"/>
    </source>
</evidence>
<dbReference type="Proteomes" id="UP000193685">
    <property type="component" value="Unassembled WGS sequence"/>
</dbReference>
<name>A0A1Y2F2H2_PROLT</name>
<sequence>MSLRPRSLFALATTRHPLVRHATVQTGPQSTNGAFKIDLPNLSGAGPFGEVPKFEVIGSPFSLLNASIPAEAVLYTRRGTLVGINGDAKNLTSTLSIFNSGFLGTVSRAVGGLPFIYQKLRSSDPFTALIGTQSTATSFAVLELDGRLDWNITGKQALIAWSGVQASVKQENVDGSILQASTHLTGRGSAVVAGQGQIYQLVLQATDQYVVHPSHVIGYGVSCPRPMPVSLKFVNISLPLKLPSLSNWLLRYEFFRVMAKTDTWSFMKSAATKVRLFFRRVVHGSSAYVRFTGPTTLLLQSRTNIKFGGERDVVEAPMPDVQGERTPSTKSYAGSLKIASVENGRVTLEDTPDLSSFKR</sequence>
<dbReference type="GO" id="GO:0007007">
    <property type="term" value="P:inner mitochondrial membrane organization"/>
    <property type="evidence" value="ECO:0007669"/>
    <property type="project" value="TreeGrafter"/>
</dbReference>
<evidence type="ECO:0000313" key="7">
    <source>
        <dbReference type="EMBL" id="ORY77684.1"/>
    </source>
</evidence>
<dbReference type="OMA" id="QTRCVQI"/>
<evidence type="ECO:0000313" key="8">
    <source>
        <dbReference type="Proteomes" id="UP000193685"/>
    </source>
</evidence>
<protein>
    <recommendedName>
        <fullName evidence="3 6">Altered inheritance of mitochondria protein 24, mitochondrial</fullName>
    </recommendedName>
</protein>
<dbReference type="PANTHER" id="PTHR36959">
    <property type="entry name" value="ALTERED INHERITANCE OF MITOCHONDRIA PROTEIN 24, MITOCHONDRIAL"/>
    <property type="match status" value="1"/>
</dbReference>
<dbReference type="InterPro" id="IPR036983">
    <property type="entry name" value="AIM24_sf"/>
</dbReference>
<keyword evidence="4" id="KW-0809">Transit peptide</keyword>
<proteinExistence type="inferred from homology"/>